<keyword evidence="2" id="KW-0808">Transferase</keyword>
<dbReference type="GO" id="GO:0032259">
    <property type="term" value="P:methylation"/>
    <property type="evidence" value="ECO:0007669"/>
    <property type="project" value="UniProtKB-KW"/>
</dbReference>
<dbReference type="AlphaFoldDB" id="A0A7D3XBA6"/>
<dbReference type="KEGG" id="emv:HQR01_06755"/>
<dbReference type="RefSeq" id="WP_173213734.1">
    <property type="nucleotide sequence ID" value="NZ_CP053921.1"/>
</dbReference>
<organism evidence="2 3">
    <name type="scientific">Erythrobacter mangrovi</name>
    <dbReference type="NCBI Taxonomy" id="2739433"/>
    <lineage>
        <taxon>Bacteria</taxon>
        <taxon>Pseudomonadati</taxon>
        <taxon>Pseudomonadota</taxon>
        <taxon>Alphaproteobacteria</taxon>
        <taxon>Sphingomonadales</taxon>
        <taxon>Erythrobacteraceae</taxon>
        <taxon>Erythrobacter/Porphyrobacter group</taxon>
        <taxon>Erythrobacter</taxon>
    </lineage>
</organism>
<protein>
    <submittedName>
        <fullName evidence="2">Class I SAM-dependent methyltransferase</fullName>
    </submittedName>
</protein>
<sequence>MAKHGQLDRLPGGIETALPEAERGAEYDRLAKAYDLVVGNPIYNRIVWGCPKRAYDAAARRMLDRTDGPLLDFGCGSLVFTANAYRGHEQRLVLFDRSLGMLERAQGRLPGARFIQGDAFAPPFAPASFAGAMGWGMLHVFGSKSGYLAQLRDLVSPGAPVALGTLTLAGRNPGDFMLRQLYKQGEAAEPETRDDVIAAFERHFTLEAAEPCGNMLFLSGRRPDS</sequence>
<dbReference type="Pfam" id="PF13649">
    <property type="entry name" value="Methyltransf_25"/>
    <property type="match status" value="1"/>
</dbReference>
<dbReference type="Gene3D" id="3.40.50.150">
    <property type="entry name" value="Vaccinia Virus protein VP39"/>
    <property type="match status" value="1"/>
</dbReference>
<dbReference type="EMBL" id="CP053921">
    <property type="protein sequence ID" value="QKG71100.1"/>
    <property type="molecule type" value="Genomic_DNA"/>
</dbReference>
<gene>
    <name evidence="2" type="ORF">HQR01_06755</name>
</gene>
<dbReference type="SUPFAM" id="SSF53335">
    <property type="entry name" value="S-adenosyl-L-methionine-dependent methyltransferases"/>
    <property type="match status" value="1"/>
</dbReference>
<reference evidence="2 3" key="1">
    <citation type="submission" date="2020-05" db="EMBL/GenBank/DDBJ databases">
        <title>Erythrobacter mangrovi sp. nov., isolated from rhizosphere soil of mangrove plant (Kandelia candel).</title>
        <authorList>
            <person name="Ye Y.H."/>
        </authorList>
    </citation>
    <scope>NUCLEOTIDE SEQUENCE [LARGE SCALE GENOMIC DNA]</scope>
    <source>
        <strain evidence="2 3">EB310</strain>
    </source>
</reference>
<dbReference type="CDD" id="cd02440">
    <property type="entry name" value="AdoMet_MTases"/>
    <property type="match status" value="1"/>
</dbReference>
<dbReference type="Proteomes" id="UP000504693">
    <property type="component" value="Chromosome"/>
</dbReference>
<keyword evidence="2" id="KW-0489">Methyltransferase</keyword>
<evidence type="ECO:0000313" key="2">
    <source>
        <dbReference type="EMBL" id="QKG71100.1"/>
    </source>
</evidence>
<feature type="domain" description="Methyltransferase" evidence="1">
    <location>
        <begin position="71"/>
        <end position="158"/>
    </location>
</feature>
<evidence type="ECO:0000313" key="3">
    <source>
        <dbReference type="Proteomes" id="UP000504693"/>
    </source>
</evidence>
<accession>A0A7D3XBA6</accession>
<dbReference type="InterPro" id="IPR029063">
    <property type="entry name" value="SAM-dependent_MTases_sf"/>
</dbReference>
<evidence type="ECO:0000259" key="1">
    <source>
        <dbReference type="Pfam" id="PF13649"/>
    </source>
</evidence>
<dbReference type="GO" id="GO:0008168">
    <property type="term" value="F:methyltransferase activity"/>
    <property type="evidence" value="ECO:0007669"/>
    <property type="project" value="UniProtKB-KW"/>
</dbReference>
<proteinExistence type="predicted"/>
<name>A0A7D3XBA6_9SPHN</name>
<keyword evidence="3" id="KW-1185">Reference proteome</keyword>
<dbReference type="InterPro" id="IPR041698">
    <property type="entry name" value="Methyltransf_25"/>
</dbReference>